<protein>
    <submittedName>
        <fullName evidence="1">DUF721 domain-containing protein</fullName>
    </submittedName>
</protein>
<dbReference type="PANTHER" id="PTHR36456:SF1">
    <property type="entry name" value="UPF0232 PROTEIN SCO3875"/>
    <property type="match status" value="1"/>
</dbReference>
<gene>
    <name evidence="1" type="ORF">ENS06_10970</name>
</gene>
<evidence type="ECO:0000313" key="1">
    <source>
        <dbReference type="EMBL" id="HFK97825.1"/>
    </source>
</evidence>
<accession>A0A832EJY4</accession>
<organism evidence="1">
    <name type="scientific">Desulfacinum infernum</name>
    <dbReference type="NCBI Taxonomy" id="35837"/>
    <lineage>
        <taxon>Bacteria</taxon>
        <taxon>Pseudomonadati</taxon>
        <taxon>Thermodesulfobacteriota</taxon>
        <taxon>Syntrophobacteria</taxon>
        <taxon>Syntrophobacterales</taxon>
        <taxon>Syntrophobacteraceae</taxon>
        <taxon>Desulfacinum</taxon>
    </lineage>
</organism>
<sequence>MQKDSRDRAAKGQTVAVGQFIKDVLAQHPSFASRPLGDWKELVGESVARHCLPRSLKNGCLVIVARDSVWKHHLEMHKEALIQRINTLWGRRVIEEIRIRVGEIDEASEDLDANYRKLQKVAPKKVRKKARRPPLRKLTEAEKQLIASLPDKELRAIGEKLLRLVPEDPQAS</sequence>
<comment type="caution">
    <text evidence="1">The sequence shown here is derived from an EMBL/GenBank/DDBJ whole genome shotgun (WGS) entry which is preliminary data.</text>
</comment>
<dbReference type="PANTHER" id="PTHR36456">
    <property type="entry name" value="UPF0232 PROTEIN SCO3875"/>
    <property type="match status" value="1"/>
</dbReference>
<dbReference type="AlphaFoldDB" id="A0A832EJY4"/>
<proteinExistence type="predicted"/>
<dbReference type="EMBL" id="DSTK01000034">
    <property type="protein sequence ID" value="HFK97825.1"/>
    <property type="molecule type" value="Genomic_DNA"/>
</dbReference>
<name>A0A832EJY4_9BACT</name>
<dbReference type="InterPro" id="IPR007922">
    <property type="entry name" value="DciA-like"/>
</dbReference>
<reference evidence="1" key="1">
    <citation type="journal article" date="2020" name="mSystems">
        <title>Genome- and Community-Level Interaction Insights into Carbon Utilization and Element Cycling Functions of Hydrothermarchaeota in Hydrothermal Sediment.</title>
        <authorList>
            <person name="Zhou Z."/>
            <person name="Liu Y."/>
            <person name="Xu W."/>
            <person name="Pan J."/>
            <person name="Luo Z.H."/>
            <person name="Li M."/>
        </authorList>
    </citation>
    <scope>NUCLEOTIDE SEQUENCE [LARGE SCALE GENOMIC DNA]</scope>
    <source>
        <strain evidence="1">SpSt-456</strain>
    </source>
</reference>
<dbReference type="Pfam" id="PF05258">
    <property type="entry name" value="DciA"/>
    <property type="match status" value="1"/>
</dbReference>